<sequence>MSWIYFVKNETNPCKTNNLTHTIHLLFICRKEQVEPG</sequence>
<evidence type="ECO:0000313" key="2">
    <source>
        <dbReference type="Proteomes" id="UP000287853"/>
    </source>
</evidence>
<gene>
    <name evidence="1" type="ORF">H206_05482</name>
</gene>
<proteinExistence type="predicted"/>
<dbReference type="Proteomes" id="UP000287853">
    <property type="component" value="Unassembled WGS sequence"/>
</dbReference>
<dbReference type="EMBL" id="MTKO01000014">
    <property type="protein sequence ID" value="RWX47930.1"/>
    <property type="molecule type" value="Genomic_DNA"/>
</dbReference>
<keyword evidence="2" id="KW-1185">Reference proteome</keyword>
<dbReference type="AlphaFoldDB" id="A0A444J4I4"/>
<reference evidence="1 2" key="1">
    <citation type="submission" date="2017-01" db="EMBL/GenBank/DDBJ databases">
        <title>The cable genome- insights into the physiology and evolution of filamentous bacteria capable of sulfide oxidation via long distance electron transfer.</title>
        <authorList>
            <person name="Schreiber L."/>
            <person name="Bjerg J.T."/>
            <person name="Boggild A."/>
            <person name="Van De Vossenberg J."/>
            <person name="Meysman F."/>
            <person name="Nielsen L.P."/>
            <person name="Schramm A."/>
            <person name="Kjeldsen K.U."/>
        </authorList>
    </citation>
    <scope>NUCLEOTIDE SEQUENCE [LARGE SCALE GENOMIC DNA]</scope>
    <source>
        <strain evidence="1">MCF</strain>
    </source>
</reference>
<accession>A0A444J4I4</accession>
<protein>
    <submittedName>
        <fullName evidence="1">Uncharacterized protein</fullName>
    </submittedName>
</protein>
<organism evidence="1 2">
    <name type="scientific">Candidatus Electrothrix aarhusensis</name>
    <dbReference type="NCBI Taxonomy" id="1859131"/>
    <lineage>
        <taxon>Bacteria</taxon>
        <taxon>Pseudomonadati</taxon>
        <taxon>Thermodesulfobacteriota</taxon>
        <taxon>Desulfobulbia</taxon>
        <taxon>Desulfobulbales</taxon>
        <taxon>Desulfobulbaceae</taxon>
        <taxon>Candidatus Electrothrix</taxon>
    </lineage>
</organism>
<evidence type="ECO:0000313" key="1">
    <source>
        <dbReference type="EMBL" id="RWX47930.1"/>
    </source>
</evidence>
<name>A0A444J4I4_9BACT</name>
<comment type="caution">
    <text evidence="1">The sequence shown here is derived from an EMBL/GenBank/DDBJ whole genome shotgun (WGS) entry which is preliminary data.</text>
</comment>